<reference evidence="3 4" key="1">
    <citation type="submission" date="2018-02" db="EMBL/GenBank/DDBJ databases">
        <title>Mycoplasma marinum and Mycoplasma todarodis sp. nov., moderately halophilic and psychrotolerant mycoplasmas isolated from cephalopods.</title>
        <authorList>
            <person name="Viver T."/>
        </authorList>
    </citation>
    <scope>NUCLEOTIDE SEQUENCE [LARGE SCALE GENOMIC DNA]</scope>
    <source>
        <strain evidence="3 4">PE</strain>
    </source>
</reference>
<comment type="caution">
    <text evidence="3">The sequence shown here is derived from an EMBL/GenBank/DDBJ whole genome shotgun (WGS) entry which is preliminary data.</text>
</comment>
<dbReference type="EMBL" id="PSZO01000004">
    <property type="protein sequence ID" value="TCG11629.1"/>
    <property type="molecule type" value="Genomic_DNA"/>
</dbReference>
<dbReference type="InterPro" id="IPR051244">
    <property type="entry name" value="TCAF"/>
</dbReference>
<dbReference type="PANTHER" id="PTHR15730">
    <property type="entry name" value="EXPERIMENTAL AUTOIMMUNE PROSTATITIS ANTIGEN 2-RELATED"/>
    <property type="match status" value="1"/>
</dbReference>
<dbReference type="Gene3D" id="1.10.390.30">
    <property type="entry name" value="Peptidase M60, enhancin-like domain 3"/>
    <property type="match status" value="1"/>
</dbReference>
<evidence type="ECO:0000313" key="3">
    <source>
        <dbReference type="EMBL" id="TCG11629.1"/>
    </source>
</evidence>
<evidence type="ECO:0000313" key="4">
    <source>
        <dbReference type="Proteomes" id="UP000294192"/>
    </source>
</evidence>
<dbReference type="Proteomes" id="UP000294192">
    <property type="component" value="Unassembled WGS sequence"/>
</dbReference>
<evidence type="ECO:0000259" key="2">
    <source>
        <dbReference type="PROSITE" id="PS51723"/>
    </source>
</evidence>
<dbReference type="RefSeq" id="WP_131598668.1">
    <property type="nucleotide sequence ID" value="NZ_PSZO01000004.1"/>
</dbReference>
<feature type="chain" id="PRO_5021025817" description="Peptidase M60 domain-containing protein" evidence="1">
    <location>
        <begin position="28"/>
        <end position="704"/>
    </location>
</feature>
<dbReference type="Gene3D" id="2.60.120.1250">
    <property type="entry name" value="Peptidase M60, enhancin-like domain 1"/>
    <property type="match status" value="1"/>
</dbReference>
<keyword evidence="4" id="KW-1185">Reference proteome</keyword>
<name>A0A4R0XV79_9MOLU</name>
<gene>
    <name evidence="3" type="ORF">C4B24_01520</name>
</gene>
<keyword evidence="1" id="KW-0732">Signal</keyword>
<dbReference type="Gene3D" id="3.40.390.80">
    <property type="entry name" value="Peptidase M60, enhancin-like domain 2"/>
    <property type="match status" value="1"/>
</dbReference>
<feature type="signal peptide" evidence="1">
    <location>
        <begin position="1"/>
        <end position="27"/>
    </location>
</feature>
<dbReference type="PANTHER" id="PTHR15730:SF5">
    <property type="entry name" value="SI:CH211-210B2.2-RELATED"/>
    <property type="match status" value="1"/>
</dbReference>
<organism evidence="3 4">
    <name type="scientific">Mycoplasma marinum</name>
    <dbReference type="NCBI Taxonomy" id="1937190"/>
    <lineage>
        <taxon>Bacteria</taxon>
        <taxon>Bacillati</taxon>
        <taxon>Mycoplasmatota</taxon>
        <taxon>Mollicutes</taxon>
        <taxon>Mycoplasmataceae</taxon>
        <taxon>Mycoplasma</taxon>
    </lineage>
</organism>
<dbReference type="OrthoDB" id="197688at2"/>
<feature type="domain" description="Peptidase M60" evidence="2">
    <location>
        <begin position="90"/>
        <end position="394"/>
    </location>
</feature>
<dbReference type="InterPro" id="IPR031161">
    <property type="entry name" value="Peptidase_M60_dom"/>
</dbReference>
<dbReference type="SMART" id="SM01276">
    <property type="entry name" value="M60-like"/>
    <property type="match status" value="1"/>
</dbReference>
<accession>A0A4R0XV79</accession>
<evidence type="ECO:0000256" key="1">
    <source>
        <dbReference type="SAM" id="SignalP"/>
    </source>
</evidence>
<proteinExistence type="predicted"/>
<dbReference type="Pfam" id="PF13402">
    <property type="entry name" value="Peptidase_M60"/>
    <property type="match status" value="1"/>
</dbReference>
<dbReference type="PROSITE" id="PS51723">
    <property type="entry name" value="PEPTIDASE_M60"/>
    <property type="match status" value="1"/>
</dbReference>
<protein>
    <recommendedName>
        <fullName evidence="2">Peptidase M60 domain-containing protein</fullName>
    </recommendedName>
</protein>
<dbReference type="AlphaFoldDB" id="A0A4R0XV79"/>
<dbReference type="InterPro" id="IPR042279">
    <property type="entry name" value="Pep_M60_3"/>
</dbReference>
<sequence>MSKIKKISIGLSCVAAVFIPMVTISLATNEKNDNMPIKYESNSQAIYNAENSINSYKVTKFEKHNQVVVPTTEIAPWNTRDMEQKSAEHMNLWPTHLYVTKGTKFEVEAKGKTDGTLKIFLDGSYHDFVINKHSNDDFKLTPGKRIVIEAPGDGVVYVRNDSKEFPLNVDIYKQNLNSYPVFTDGQTTDKEFLKELQTTKAPFAQITNGYTNFLWETRRMLEMYEKQNDPKLFSKVSKRFYDIGKYYSDNFGIDTSYTGVAKNHVEKLQVETSKNHGFGYAGYRVAVTPPHWPNSFFTDGYKSNWGLLHEIGHMWQNQNYKLDGWGESSNNMLITMYQKRASNNEYNRFLDKNVTKFLRRVESSFEEGKIPYNDKSIRGMQSMLMVEQLDTAFDGEFYPRFNQYYRTHFRARSIPNKDKLDHFVVAASRVVNRDLSPFFDKWGMKYNDESKAIMSELPKLENKIWNNYLYGNTIKNNIKEYTLPKYEPTNLPERLIPKDIVAYFNETHSELIERIKPRIQELVPKGYEVEAVISKDDKITSSKKISFNVFDPNNRYATENRFFMNVGVAPIEPLTTIGIGEWWTYGKKNRMKMQFIPGQNKIYFSGSINEKVLKADNAKISLRFIDPNGKLEKTILLDNTQTLKEILDTNQLKDGIKFIPGSTIEITKENFGRYVLLHTEPNHGHFYYDSKVILKLEGDAFVKK</sequence>